<protein>
    <recommendedName>
        <fullName evidence="4 6">dTDP-4-dehydrorhamnose reductase</fullName>
        <ecNumber evidence="3 6">1.1.1.133</ecNumber>
    </recommendedName>
</protein>
<dbReference type="EMBL" id="CP040953">
    <property type="protein sequence ID" value="QDC41255.1"/>
    <property type="molecule type" value="Genomic_DNA"/>
</dbReference>
<dbReference type="NCBIfam" id="TIGR01214">
    <property type="entry name" value="rmlD"/>
    <property type="match status" value="1"/>
</dbReference>
<evidence type="ECO:0000256" key="6">
    <source>
        <dbReference type="RuleBase" id="RU364082"/>
    </source>
</evidence>
<evidence type="ECO:0000256" key="1">
    <source>
        <dbReference type="ARBA" id="ARBA00004781"/>
    </source>
</evidence>
<feature type="domain" description="RmlD-like substrate binding" evidence="7">
    <location>
        <begin position="1"/>
        <end position="290"/>
    </location>
</feature>
<evidence type="ECO:0000256" key="2">
    <source>
        <dbReference type="ARBA" id="ARBA00010944"/>
    </source>
</evidence>
<dbReference type="AlphaFoldDB" id="A0AAX1F088"/>
<dbReference type="SUPFAM" id="SSF51735">
    <property type="entry name" value="NAD(P)-binding Rossmann-fold domains"/>
    <property type="match status" value="1"/>
</dbReference>
<dbReference type="Proteomes" id="UP000314901">
    <property type="component" value="Chromosome"/>
</dbReference>
<organism evidence="8 9">
    <name type="scientific">Candidatus Methylopumilus universalis</name>
    <dbReference type="NCBI Taxonomy" id="2588536"/>
    <lineage>
        <taxon>Bacteria</taxon>
        <taxon>Pseudomonadati</taxon>
        <taxon>Pseudomonadota</taxon>
        <taxon>Betaproteobacteria</taxon>
        <taxon>Nitrosomonadales</taxon>
        <taxon>Methylophilaceae</taxon>
        <taxon>Candidatus Methylopumilus</taxon>
    </lineage>
</organism>
<evidence type="ECO:0000256" key="5">
    <source>
        <dbReference type="ARBA" id="ARBA00048200"/>
    </source>
</evidence>
<dbReference type="Gene3D" id="3.40.50.720">
    <property type="entry name" value="NAD(P)-binding Rossmann-like Domain"/>
    <property type="match status" value="1"/>
</dbReference>
<evidence type="ECO:0000259" key="7">
    <source>
        <dbReference type="Pfam" id="PF04321"/>
    </source>
</evidence>
<evidence type="ECO:0000256" key="3">
    <source>
        <dbReference type="ARBA" id="ARBA00012929"/>
    </source>
</evidence>
<comment type="cofactor">
    <cofactor evidence="6">
        <name>Mg(2+)</name>
        <dbReference type="ChEBI" id="CHEBI:18420"/>
    </cofactor>
    <text evidence="6">Binds 1 Mg(2+) ion per monomer.</text>
</comment>
<comment type="function">
    <text evidence="6">Catalyzes the reduction of dTDP-6-deoxy-L-lyxo-4-hexulose to yield dTDP-L-rhamnose.</text>
</comment>
<comment type="similarity">
    <text evidence="2 6">Belongs to the dTDP-4-dehydrorhamnose reductase family.</text>
</comment>
<dbReference type="GO" id="GO:0008831">
    <property type="term" value="F:dTDP-4-dehydrorhamnose reductase activity"/>
    <property type="evidence" value="ECO:0007669"/>
    <property type="project" value="UniProtKB-EC"/>
</dbReference>
<keyword evidence="6" id="KW-0521">NADP</keyword>
<comment type="pathway">
    <text evidence="1 6">Carbohydrate biosynthesis; dTDP-L-rhamnose biosynthesis.</text>
</comment>
<gene>
    <name evidence="8" type="primary">rfbD</name>
    <name evidence="8" type="ORF">FIT94_04160</name>
</gene>
<keyword evidence="6 8" id="KW-0560">Oxidoreductase</keyword>
<dbReference type="Gene3D" id="3.90.25.10">
    <property type="entry name" value="UDP-galactose 4-epimerase, domain 1"/>
    <property type="match status" value="1"/>
</dbReference>
<reference evidence="8 9" key="1">
    <citation type="journal article" date="2019" name="ISME J.">
        <title>Evolution in action: habitat transition from sediment to the pelagial leads to genome streamlining in Methylophilaceae.</title>
        <authorList>
            <person name="Salcher M."/>
            <person name="Schaefle D."/>
            <person name="Kaspar M."/>
            <person name="Neuenschwander S.M."/>
            <person name="Ghai R."/>
        </authorList>
    </citation>
    <scope>NUCLEOTIDE SEQUENCE [LARGE SCALE GENOMIC DNA]</scope>
    <source>
        <strain evidence="8 9">MMS-RVI-51</strain>
    </source>
</reference>
<evidence type="ECO:0000256" key="4">
    <source>
        <dbReference type="ARBA" id="ARBA00017099"/>
    </source>
</evidence>
<comment type="catalytic activity">
    <reaction evidence="5 6">
        <text>dTDP-beta-L-rhamnose + NADP(+) = dTDP-4-dehydro-beta-L-rhamnose + NADPH + H(+)</text>
        <dbReference type="Rhea" id="RHEA:21796"/>
        <dbReference type="ChEBI" id="CHEBI:15378"/>
        <dbReference type="ChEBI" id="CHEBI:57510"/>
        <dbReference type="ChEBI" id="CHEBI:57783"/>
        <dbReference type="ChEBI" id="CHEBI:58349"/>
        <dbReference type="ChEBI" id="CHEBI:62830"/>
        <dbReference type="EC" id="1.1.1.133"/>
    </reaction>
</comment>
<evidence type="ECO:0000313" key="9">
    <source>
        <dbReference type="Proteomes" id="UP000314901"/>
    </source>
</evidence>
<name>A0AAX1F088_9PROT</name>
<dbReference type="CDD" id="cd05254">
    <property type="entry name" value="dTDP_HR_like_SDR_e"/>
    <property type="match status" value="1"/>
</dbReference>
<dbReference type="GeneID" id="66285074"/>
<dbReference type="GO" id="GO:0019305">
    <property type="term" value="P:dTDP-rhamnose biosynthetic process"/>
    <property type="evidence" value="ECO:0007669"/>
    <property type="project" value="TreeGrafter"/>
</dbReference>
<dbReference type="InterPro" id="IPR005913">
    <property type="entry name" value="dTDP_dehydrorham_reduct"/>
</dbReference>
<sequence>MKIFLMGKDGQVGFALHKKLASLGEVIATNRNELNLENFDAIRAFIEKINPDIIINAAAYTDVDKAETETELARKLNTEAPKVLAEKASQFDIPMIHFSTDYVFDGLKNESYVETDKANPQTAYGKTKWEGEEAVRNHKKHIILRTSWVFSSRGQNFLKTILKLIQEKSSLNIVSDQKGAPTSADAIAEVTYKIVKTILNTPNFKDFGTYHAALKDEANWYEYACFVTDEAISLGLKTTMTSQDIKAISSDAYPTVAKRPINSRLDTTKIKKTFMLELPDWKAEVAAVIKLALINA</sequence>
<dbReference type="Pfam" id="PF04321">
    <property type="entry name" value="RmlD_sub_bind"/>
    <property type="match status" value="1"/>
</dbReference>
<dbReference type="GO" id="GO:0005829">
    <property type="term" value="C:cytosol"/>
    <property type="evidence" value="ECO:0007669"/>
    <property type="project" value="TreeGrafter"/>
</dbReference>
<proteinExistence type="inferred from homology"/>
<dbReference type="EC" id="1.1.1.133" evidence="3 6"/>
<dbReference type="RefSeq" id="WP_139867918.1">
    <property type="nucleotide sequence ID" value="NZ_CP040949.1"/>
</dbReference>
<dbReference type="PANTHER" id="PTHR10491">
    <property type="entry name" value="DTDP-4-DEHYDRORHAMNOSE REDUCTASE"/>
    <property type="match status" value="1"/>
</dbReference>
<evidence type="ECO:0000313" key="8">
    <source>
        <dbReference type="EMBL" id="QDC41255.1"/>
    </source>
</evidence>
<dbReference type="InterPro" id="IPR036291">
    <property type="entry name" value="NAD(P)-bd_dom_sf"/>
</dbReference>
<dbReference type="InterPro" id="IPR029903">
    <property type="entry name" value="RmlD-like-bd"/>
</dbReference>
<dbReference type="PANTHER" id="PTHR10491:SF4">
    <property type="entry name" value="METHIONINE ADENOSYLTRANSFERASE 2 SUBUNIT BETA"/>
    <property type="match status" value="1"/>
</dbReference>
<dbReference type="KEGG" id="muv:FIT94_04160"/>
<accession>A0AAX1F088</accession>